<keyword evidence="1" id="KW-0472">Membrane</keyword>
<dbReference type="AlphaFoldDB" id="A0A1F5SMZ9"/>
<keyword evidence="1" id="KW-0812">Transmembrane</keyword>
<dbReference type="PANTHER" id="PTHR37309">
    <property type="entry name" value="SLR0284 PROTEIN"/>
    <property type="match status" value="1"/>
</dbReference>
<reference evidence="2 3" key="1">
    <citation type="journal article" date="2016" name="Nat. Commun.">
        <title>Thousands of microbial genomes shed light on interconnected biogeochemical processes in an aquifer system.</title>
        <authorList>
            <person name="Anantharaman K."/>
            <person name="Brown C.T."/>
            <person name="Hug L.A."/>
            <person name="Sharon I."/>
            <person name="Castelle C.J."/>
            <person name="Probst A.J."/>
            <person name="Thomas B.C."/>
            <person name="Singh A."/>
            <person name="Wilkins M.J."/>
            <person name="Karaoz U."/>
            <person name="Brodie E.L."/>
            <person name="Williams K.H."/>
            <person name="Hubbard S.S."/>
            <person name="Banfield J.F."/>
        </authorList>
    </citation>
    <scope>NUCLEOTIDE SEQUENCE [LARGE SCALE GENOMIC DNA]</scope>
</reference>
<keyword evidence="1" id="KW-1133">Transmembrane helix</keyword>
<evidence type="ECO:0000256" key="1">
    <source>
        <dbReference type="SAM" id="Phobius"/>
    </source>
</evidence>
<dbReference type="Pfam" id="PF04020">
    <property type="entry name" value="Phage_holin_4_2"/>
    <property type="match status" value="1"/>
</dbReference>
<dbReference type="InterPro" id="IPR007165">
    <property type="entry name" value="Phage_holin_4_2"/>
</dbReference>
<dbReference type="PANTHER" id="PTHR37309:SF1">
    <property type="entry name" value="SLR0284 PROTEIN"/>
    <property type="match status" value="1"/>
</dbReference>
<feature type="transmembrane region" description="Helical" evidence="1">
    <location>
        <begin position="28"/>
        <end position="44"/>
    </location>
</feature>
<protein>
    <recommendedName>
        <fullName evidence="4">Phage holin family protein</fullName>
    </recommendedName>
</protein>
<accession>A0A1F5SMZ9</accession>
<comment type="caution">
    <text evidence="2">The sequence shown here is derived from an EMBL/GenBank/DDBJ whole genome shotgun (WGS) entry which is preliminary data.</text>
</comment>
<feature type="transmembrane region" description="Helical" evidence="1">
    <location>
        <begin position="5"/>
        <end position="22"/>
    </location>
</feature>
<dbReference type="EMBL" id="MFGB01000004">
    <property type="protein sequence ID" value="OGF28087.1"/>
    <property type="molecule type" value="Genomic_DNA"/>
</dbReference>
<feature type="transmembrane region" description="Helical" evidence="1">
    <location>
        <begin position="81"/>
        <end position="104"/>
    </location>
</feature>
<name>A0A1F5SMZ9_9BACT</name>
<feature type="transmembrane region" description="Helical" evidence="1">
    <location>
        <begin position="51"/>
        <end position="75"/>
    </location>
</feature>
<sequence length="106" mass="11689">MIARWLIYSLVVWGVCSLLPGISVKDFWTAMLVAALMGVINLFVKPLLILITLPVTIVTMGLFLFVINALMLMLASTIVNGFIIVNFWAALLASLVISIVYNFVID</sequence>
<organism evidence="2 3">
    <name type="scientific">Candidatus Falkowbacteria bacterium RIFOXYA2_FULL_47_19</name>
    <dbReference type="NCBI Taxonomy" id="1797994"/>
    <lineage>
        <taxon>Bacteria</taxon>
        <taxon>Candidatus Falkowiibacteriota</taxon>
    </lineage>
</organism>
<dbReference type="Proteomes" id="UP000178367">
    <property type="component" value="Unassembled WGS sequence"/>
</dbReference>
<evidence type="ECO:0000313" key="2">
    <source>
        <dbReference type="EMBL" id="OGF28087.1"/>
    </source>
</evidence>
<evidence type="ECO:0008006" key="4">
    <source>
        <dbReference type="Google" id="ProtNLM"/>
    </source>
</evidence>
<proteinExistence type="predicted"/>
<evidence type="ECO:0000313" key="3">
    <source>
        <dbReference type="Proteomes" id="UP000178367"/>
    </source>
</evidence>
<dbReference type="STRING" id="1797994.A2227_05880"/>
<gene>
    <name evidence="2" type="ORF">A2227_05880</name>
</gene>